<proteinExistence type="predicted"/>
<organism evidence="1 2">
    <name type="scientific">Methylomonas subterranea</name>
    <dbReference type="NCBI Taxonomy" id="2952225"/>
    <lineage>
        <taxon>Bacteria</taxon>
        <taxon>Pseudomonadati</taxon>
        <taxon>Pseudomonadota</taxon>
        <taxon>Gammaproteobacteria</taxon>
        <taxon>Methylococcales</taxon>
        <taxon>Methylococcaceae</taxon>
        <taxon>Methylomonas</taxon>
    </lineage>
</organism>
<sequence length="259" mass="29333">MTLFKTIRVLILLLLFLGLAFYAQQQKLKSRNWTEPLRLVIYPINAEPGNPTVDDYIRELDDGVFAPLDRFFADQSRDYDLIVEQPTVTTLGPVVSVQPPPAPLPDAGYAAIIWWGIQFRYWVYRNTPDADSNIRRVRVFVQYHAAGKDKRLQHSLGLDKGLVALVQAFAAIDHDQRNNVVIAHEVLHTVGATDKYAADNSALFPLGYADPDRSPLYPQQRAEIMAGRIPLSETRMRMPESLAECMLGDATAREINWLR</sequence>
<gene>
    <name evidence="1" type="ORF">NP590_15180</name>
</gene>
<accession>A0ABT1TJ11</accession>
<comment type="caution">
    <text evidence="1">The sequence shown here is derived from an EMBL/GenBank/DDBJ whole genome shotgun (WGS) entry which is preliminary data.</text>
</comment>
<name>A0ABT1TJ11_9GAMM</name>
<reference evidence="1 2" key="1">
    <citation type="submission" date="2022-07" db="EMBL/GenBank/DDBJ databases">
        <title>Methylomonas rivi sp. nov., Methylomonas rosea sp. nov., Methylomonas aureus sp. nov. and Methylomonas subterranea sp. nov., four novel methanotrophs isolated from a freshwater creek and the deep terrestrial subsurface.</title>
        <authorList>
            <person name="Abin C."/>
            <person name="Sankaranarayanan K."/>
            <person name="Garner C."/>
            <person name="Sindelar R."/>
            <person name="Kotary K."/>
            <person name="Garner R."/>
            <person name="Barclay S."/>
            <person name="Lawson P."/>
            <person name="Krumholz L."/>
        </authorList>
    </citation>
    <scope>NUCLEOTIDE SEQUENCE [LARGE SCALE GENOMIC DNA]</scope>
    <source>
        <strain evidence="1 2">SURF-2</strain>
    </source>
</reference>
<dbReference type="RefSeq" id="WP_256603423.1">
    <property type="nucleotide sequence ID" value="NZ_JANIBJ010000030.1"/>
</dbReference>
<keyword evidence="2" id="KW-1185">Reference proteome</keyword>
<protein>
    <submittedName>
        <fullName evidence="1">Uncharacterized protein</fullName>
    </submittedName>
</protein>
<dbReference type="Proteomes" id="UP001524499">
    <property type="component" value="Unassembled WGS sequence"/>
</dbReference>
<dbReference type="EMBL" id="JANIBJ010000030">
    <property type="protein sequence ID" value="MCQ8105455.1"/>
    <property type="molecule type" value="Genomic_DNA"/>
</dbReference>
<evidence type="ECO:0000313" key="2">
    <source>
        <dbReference type="Proteomes" id="UP001524499"/>
    </source>
</evidence>
<evidence type="ECO:0000313" key="1">
    <source>
        <dbReference type="EMBL" id="MCQ8105455.1"/>
    </source>
</evidence>